<evidence type="ECO:0000313" key="1">
    <source>
        <dbReference type="EMBL" id="GMI00509.1"/>
    </source>
</evidence>
<keyword evidence="2" id="KW-1185">Reference proteome</keyword>
<protein>
    <submittedName>
        <fullName evidence="1">Uncharacterized protein</fullName>
    </submittedName>
</protein>
<sequence>MGSMRLLLISNPHPKSSKPLLDLVHPRTDCRERVLDCPLLLPRESRETMAAMELVSTVVMRVEREEGAEILSPSLQRVGMFLQMLYLLPLDLLLQKVVLLRAELLPKEVPQKVEVPRKDRRVVLPRKHRRVVLPRKDRRVVLSRKDLRAERLPKEVPRKDRRVVLPRKHRRVALPGKHRRVVLLPEEVPRAVLPRKVSRHREFGTRRAI</sequence>
<evidence type="ECO:0000313" key="2">
    <source>
        <dbReference type="Proteomes" id="UP001165160"/>
    </source>
</evidence>
<dbReference type="Proteomes" id="UP001165160">
    <property type="component" value="Unassembled WGS sequence"/>
</dbReference>
<proteinExistence type="predicted"/>
<dbReference type="EMBL" id="BRXX01000249">
    <property type="protein sequence ID" value="GMI00509.1"/>
    <property type="molecule type" value="Genomic_DNA"/>
</dbReference>
<organism evidence="1 2">
    <name type="scientific">Triparma verrucosa</name>
    <dbReference type="NCBI Taxonomy" id="1606542"/>
    <lineage>
        <taxon>Eukaryota</taxon>
        <taxon>Sar</taxon>
        <taxon>Stramenopiles</taxon>
        <taxon>Ochrophyta</taxon>
        <taxon>Bolidophyceae</taxon>
        <taxon>Parmales</taxon>
        <taxon>Triparmaceae</taxon>
        <taxon>Triparma</taxon>
    </lineage>
</organism>
<reference evidence="2" key="1">
    <citation type="journal article" date="2023" name="Commun. Biol.">
        <title>Genome analysis of Parmales, the sister group of diatoms, reveals the evolutionary specialization of diatoms from phago-mixotrophs to photoautotrophs.</title>
        <authorList>
            <person name="Ban H."/>
            <person name="Sato S."/>
            <person name="Yoshikawa S."/>
            <person name="Yamada K."/>
            <person name="Nakamura Y."/>
            <person name="Ichinomiya M."/>
            <person name="Sato N."/>
            <person name="Blanc-Mathieu R."/>
            <person name="Endo H."/>
            <person name="Kuwata A."/>
            <person name="Ogata H."/>
        </authorList>
    </citation>
    <scope>NUCLEOTIDE SEQUENCE [LARGE SCALE GENOMIC DNA]</scope>
    <source>
        <strain evidence="2">NIES 3699</strain>
    </source>
</reference>
<dbReference type="AlphaFoldDB" id="A0A9W7C9C4"/>
<comment type="caution">
    <text evidence="1">The sequence shown here is derived from an EMBL/GenBank/DDBJ whole genome shotgun (WGS) entry which is preliminary data.</text>
</comment>
<name>A0A9W7C9C4_9STRA</name>
<gene>
    <name evidence="1" type="ORF">TrVE_jg2432</name>
</gene>
<accession>A0A9W7C9C4</accession>